<dbReference type="PROSITE" id="PS01359">
    <property type="entry name" value="ZF_PHD_1"/>
    <property type="match status" value="1"/>
</dbReference>
<comment type="subcellular location">
    <subcellularLocation>
        <location evidence="1 11 13">Nucleus</location>
    </subcellularLocation>
</comment>
<keyword evidence="10 11" id="KW-0539">Nucleus</keyword>
<dbReference type="InterPro" id="IPR009057">
    <property type="entry name" value="Homeodomain-like_sf"/>
</dbReference>
<dbReference type="SMART" id="SM00249">
    <property type="entry name" value="PHD"/>
    <property type="match status" value="1"/>
</dbReference>
<dbReference type="PROSITE" id="PS50071">
    <property type="entry name" value="HOMEOBOX_2"/>
    <property type="match status" value="1"/>
</dbReference>
<dbReference type="InterPro" id="IPR001356">
    <property type="entry name" value="HD"/>
</dbReference>
<evidence type="ECO:0000256" key="14">
    <source>
        <dbReference type="SAM" id="MobiDB-lite"/>
    </source>
</evidence>
<dbReference type="InterPro" id="IPR019786">
    <property type="entry name" value="Zinc_finger_PHD-type_CS"/>
</dbReference>
<dbReference type="Pfam" id="PF00628">
    <property type="entry name" value="PHD"/>
    <property type="match status" value="1"/>
</dbReference>
<dbReference type="PROSITE" id="PS00202">
    <property type="entry name" value="RUBREDOXIN"/>
    <property type="match status" value="1"/>
</dbReference>
<feature type="compositionally biased region" description="Basic and acidic residues" evidence="14">
    <location>
        <begin position="276"/>
        <end position="295"/>
    </location>
</feature>
<dbReference type="GO" id="GO:0045814">
    <property type="term" value="P:negative regulation of gene expression, epigenetic"/>
    <property type="evidence" value="ECO:0007669"/>
    <property type="project" value="TreeGrafter"/>
</dbReference>
<feature type="DNA-binding region" description="Homeobox" evidence="11">
    <location>
        <begin position="335"/>
        <end position="394"/>
    </location>
</feature>
<evidence type="ECO:0000256" key="3">
    <source>
        <dbReference type="ARBA" id="ARBA00022723"/>
    </source>
</evidence>
<keyword evidence="3" id="KW-0479">Metal-binding</keyword>
<dbReference type="SUPFAM" id="SSF57903">
    <property type="entry name" value="FYVE/PHD zinc finger"/>
    <property type="match status" value="1"/>
</dbReference>
<dbReference type="AlphaFoldDB" id="A0A7S0ID43"/>
<dbReference type="SUPFAM" id="SSF46689">
    <property type="entry name" value="Homeodomain-like"/>
    <property type="match status" value="1"/>
</dbReference>
<evidence type="ECO:0000259" key="16">
    <source>
        <dbReference type="PROSITE" id="PS50071"/>
    </source>
</evidence>
<dbReference type="Gene3D" id="1.10.10.60">
    <property type="entry name" value="Homeodomain-like"/>
    <property type="match status" value="1"/>
</dbReference>
<protein>
    <submittedName>
        <fullName evidence="17">Uncharacterized protein</fullName>
    </submittedName>
</protein>
<dbReference type="Pfam" id="PF00046">
    <property type="entry name" value="Homeodomain"/>
    <property type="match status" value="1"/>
</dbReference>
<keyword evidence="6" id="KW-0805">Transcription regulation</keyword>
<dbReference type="GO" id="GO:0003682">
    <property type="term" value="F:chromatin binding"/>
    <property type="evidence" value="ECO:0007669"/>
    <property type="project" value="TreeGrafter"/>
</dbReference>
<proteinExistence type="inferred from homology"/>
<reference evidence="17" key="1">
    <citation type="submission" date="2021-01" db="EMBL/GenBank/DDBJ databases">
        <authorList>
            <person name="Corre E."/>
            <person name="Pelletier E."/>
            <person name="Niang G."/>
            <person name="Scheremetjew M."/>
            <person name="Finn R."/>
            <person name="Kale V."/>
            <person name="Holt S."/>
            <person name="Cochrane G."/>
            <person name="Meng A."/>
            <person name="Brown T."/>
            <person name="Cohen L."/>
        </authorList>
    </citation>
    <scope>NUCLEOTIDE SEQUENCE</scope>
    <source>
        <strain evidence="17">CCMP1723</strain>
    </source>
</reference>
<comment type="similarity">
    <text evidence="2">Belongs to the PHD-associated homeobox family.</text>
</comment>
<dbReference type="PROSITE" id="PS50016">
    <property type="entry name" value="ZF_PHD_2"/>
    <property type="match status" value="1"/>
</dbReference>
<dbReference type="PANTHER" id="PTHR12628:SF10">
    <property type="entry name" value="HOMEOBOX DOMAIN-CONTAINING PROTEIN"/>
    <property type="match status" value="1"/>
</dbReference>
<feature type="region of interest" description="Disordered" evidence="14">
    <location>
        <begin position="147"/>
        <end position="237"/>
    </location>
</feature>
<dbReference type="Gene3D" id="3.30.40.10">
    <property type="entry name" value="Zinc/RING finger domain, C3HC4 (zinc finger)"/>
    <property type="match status" value="1"/>
</dbReference>
<dbReference type="CDD" id="cd15504">
    <property type="entry name" value="PHD_PRHA_like"/>
    <property type="match status" value="1"/>
</dbReference>
<evidence type="ECO:0000256" key="12">
    <source>
        <dbReference type="PROSITE-ProRule" id="PRU00146"/>
    </source>
</evidence>
<evidence type="ECO:0000256" key="13">
    <source>
        <dbReference type="RuleBase" id="RU000682"/>
    </source>
</evidence>
<dbReference type="InterPro" id="IPR018527">
    <property type="entry name" value="Rubredoxin_Fe_BS"/>
</dbReference>
<dbReference type="EMBL" id="HBEQ01006834">
    <property type="protein sequence ID" value="CAD8517986.1"/>
    <property type="molecule type" value="Transcribed_RNA"/>
</dbReference>
<feature type="domain" description="Homeobox" evidence="16">
    <location>
        <begin position="333"/>
        <end position="393"/>
    </location>
</feature>
<dbReference type="GO" id="GO:0005634">
    <property type="term" value="C:nucleus"/>
    <property type="evidence" value="ECO:0007669"/>
    <property type="project" value="UniProtKB-SubCell"/>
</dbReference>
<evidence type="ECO:0000256" key="1">
    <source>
        <dbReference type="ARBA" id="ARBA00004123"/>
    </source>
</evidence>
<gene>
    <name evidence="17" type="ORF">MCOM1403_LOCUS5412</name>
</gene>
<evidence type="ECO:0000256" key="11">
    <source>
        <dbReference type="PROSITE-ProRule" id="PRU00108"/>
    </source>
</evidence>
<keyword evidence="8 11" id="KW-0371">Homeobox</keyword>
<feature type="region of interest" description="Disordered" evidence="14">
    <location>
        <begin position="254"/>
        <end position="348"/>
    </location>
</feature>
<dbReference type="InterPro" id="IPR011011">
    <property type="entry name" value="Znf_FYVE_PHD"/>
</dbReference>
<feature type="compositionally biased region" description="Basic and acidic residues" evidence="14">
    <location>
        <begin position="149"/>
        <end position="165"/>
    </location>
</feature>
<dbReference type="InterPro" id="IPR019787">
    <property type="entry name" value="Znf_PHD-finger"/>
</dbReference>
<keyword evidence="4 12" id="KW-0863">Zinc-finger</keyword>
<feature type="region of interest" description="Disordered" evidence="14">
    <location>
        <begin position="380"/>
        <end position="405"/>
    </location>
</feature>
<evidence type="ECO:0000256" key="7">
    <source>
        <dbReference type="ARBA" id="ARBA00023125"/>
    </source>
</evidence>
<dbReference type="SMART" id="SM00389">
    <property type="entry name" value="HOX"/>
    <property type="match status" value="1"/>
</dbReference>
<feature type="compositionally biased region" description="Basic and acidic residues" evidence="14">
    <location>
        <begin position="219"/>
        <end position="229"/>
    </location>
</feature>
<feature type="compositionally biased region" description="Polar residues" evidence="14">
    <location>
        <begin position="395"/>
        <end position="405"/>
    </location>
</feature>
<feature type="compositionally biased region" description="Acidic residues" evidence="14">
    <location>
        <begin position="254"/>
        <end position="267"/>
    </location>
</feature>
<keyword evidence="7 11" id="KW-0238">DNA-binding</keyword>
<evidence type="ECO:0000256" key="8">
    <source>
        <dbReference type="ARBA" id="ARBA00023155"/>
    </source>
</evidence>
<accession>A0A7S0ID43</accession>
<dbReference type="GO" id="GO:0003677">
    <property type="term" value="F:DNA binding"/>
    <property type="evidence" value="ECO:0007669"/>
    <property type="project" value="UniProtKB-UniRule"/>
</dbReference>
<dbReference type="InterPro" id="IPR013083">
    <property type="entry name" value="Znf_RING/FYVE/PHD"/>
</dbReference>
<feature type="compositionally biased region" description="Acidic residues" evidence="14">
    <location>
        <begin position="171"/>
        <end position="202"/>
    </location>
</feature>
<keyword evidence="5" id="KW-0862">Zinc</keyword>
<dbReference type="GO" id="GO:0008270">
    <property type="term" value="F:zinc ion binding"/>
    <property type="evidence" value="ECO:0007669"/>
    <property type="project" value="UniProtKB-KW"/>
</dbReference>
<evidence type="ECO:0000259" key="15">
    <source>
        <dbReference type="PROSITE" id="PS50016"/>
    </source>
</evidence>
<evidence type="ECO:0000256" key="6">
    <source>
        <dbReference type="ARBA" id="ARBA00023015"/>
    </source>
</evidence>
<evidence type="ECO:0000256" key="4">
    <source>
        <dbReference type="ARBA" id="ARBA00022771"/>
    </source>
</evidence>
<dbReference type="InterPro" id="IPR045876">
    <property type="entry name" value="PRHA-like_PHD-finger"/>
</dbReference>
<evidence type="ECO:0000256" key="5">
    <source>
        <dbReference type="ARBA" id="ARBA00022833"/>
    </source>
</evidence>
<dbReference type="InterPro" id="IPR001965">
    <property type="entry name" value="Znf_PHD"/>
</dbReference>
<dbReference type="PANTHER" id="PTHR12628">
    <property type="entry name" value="POLYCOMB-LIKE TRANSCRIPTION FACTOR"/>
    <property type="match status" value="1"/>
</dbReference>
<feature type="domain" description="PHD-type" evidence="15">
    <location>
        <begin position="63"/>
        <end position="117"/>
    </location>
</feature>
<sequence length="405" mass="44627">MDGWKGASREKLRPADEIRKSQVKIFNCKLKVRDLFRDIDMDTGEASFRDRIEEDTGEVDVEDVACARCGDGDATDENDILMCDGYCDRAFHQRCVVPPVKTDEIPDEWLCPLCDARVDCFYTLNADFDLELDAADASWRDVFPTEAELDSKREGPGQENERAEDLPAEGLLDEDWGSDESGDEDFAAGADGDDGDDDDDEPLSGSARSGSDSDSDGDSGERRRVRDAMNAEAEVCVGKRRRIAVDYRKLNDEMFGEGEAFEGEAEDERVGGWGLKGERRLKDAAAKRGRRGEGRSRRRSSAADAESRGAAGGSKRAASTPASPRRKRSPAKRTGAPPKKKFSDSVRAALEASFESNRFPSHDEMASLGGSIGLTDHQVKVWFQNRRRPKKPRSAEQNGTPAKSP</sequence>
<keyword evidence="9" id="KW-0804">Transcription</keyword>
<name>A0A7S0ID43_MICPS</name>
<organism evidence="17">
    <name type="scientific">Micromonas pusilla</name>
    <name type="common">Picoplanktonic green alga</name>
    <name type="synonym">Chromulina pusilla</name>
    <dbReference type="NCBI Taxonomy" id="38833"/>
    <lineage>
        <taxon>Eukaryota</taxon>
        <taxon>Viridiplantae</taxon>
        <taxon>Chlorophyta</taxon>
        <taxon>Mamiellophyceae</taxon>
        <taxon>Mamiellales</taxon>
        <taxon>Mamiellaceae</taxon>
        <taxon>Micromonas</taxon>
    </lineage>
</organism>
<evidence type="ECO:0000313" key="17">
    <source>
        <dbReference type="EMBL" id="CAD8517986.1"/>
    </source>
</evidence>
<dbReference type="CDD" id="cd00086">
    <property type="entry name" value="homeodomain"/>
    <property type="match status" value="1"/>
</dbReference>
<evidence type="ECO:0000256" key="2">
    <source>
        <dbReference type="ARBA" id="ARBA00007427"/>
    </source>
</evidence>
<evidence type="ECO:0000256" key="10">
    <source>
        <dbReference type="ARBA" id="ARBA00023242"/>
    </source>
</evidence>
<evidence type="ECO:0000256" key="9">
    <source>
        <dbReference type="ARBA" id="ARBA00023163"/>
    </source>
</evidence>